<proteinExistence type="predicted"/>
<dbReference type="AlphaFoldDB" id="A0A3A8ISQ7"/>
<reference evidence="2" key="1">
    <citation type="submission" date="2018-09" db="EMBL/GenBank/DDBJ databases">
        <authorList>
            <person name="Livingstone P.G."/>
            <person name="Whitworth D.E."/>
        </authorList>
    </citation>
    <scope>NUCLEOTIDE SEQUENCE [LARGE SCALE GENOMIC DNA]</scope>
    <source>
        <strain evidence="2">CA054A</strain>
    </source>
</reference>
<dbReference type="EMBL" id="RAVZ01000115">
    <property type="protein sequence ID" value="RKG86355.1"/>
    <property type="molecule type" value="Genomic_DNA"/>
</dbReference>
<dbReference type="Proteomes" id="UP000268094">
    <property type="component" value="Unassembled WGS sequence"/>
</dbReference>
<evidence type="ECO:0000313" key="1">
    <source>
        <dbReference type="EMBL" id="RKG86355.1"/>
    </source>
</evidence>
<name>A0A3A8ISQ7_9BACT</name>
<gene>
    <name evidence="1" type="ORF">D7V88_17980</name>
</gene>
<sequence length="248" mass="27903">MEIVLDNLLFLLSQRMPRLESPSATPDAKLALETAALWRQYGCGLLLSELDEEGFRDGLEQAATLYRDLLVRRNDCPESEHYHLARSKGEPLFDALAVGAWELARQIAAEMTPAWMKRMESEEDFHYFGALIGLLLHRDDLDAELAAYERCLQGGQSFRFDVMKALATADDGAFEAGLQGMIEEQSAWVARQQRSGVFDPYRQKTSAFVFVEGVALVRLARHRALKTQQWYRLIPAPALDAGVAEARP</sequence>
<organism evidence="1 2">
    <name type="scientific">Corallococcus terminator</name>
    <dbReference type="NCBI Taxonomy" id="2316733"/>
    <lineage>
        <taxon>Bacteria</taxon>
        <taxon>Pseudomonadati</taxon>
        <taxon>Myxococcota</taxon>
        <taxon>Myxococcia</taxon>
        <taxon>Myxococcales</taxon>
        <taxon>Cystobacterineae</taxon>
        <taxon>Myxococcaceae</taxon>
        <taxon>Corallococcus</taxon>
    </lineage>
</organism>
<protein>
    <submittedName>
        <fullName evidence="1">Uncharacterized protein</fullName>
    </submittedName>
</protein>
<comment type="caution">
    <text evidence="1">The sequence shown here is derived from an EMBL/GenBank/DDBJ whole genome shotgun (WGS) entry which is preliminary data.</text>
</comment>
<dbReference type="RefSeq" id="WP_120541873.1">
    <property type="nucleotide sequence ID" value="NZ_RAVZ01000115.1"/>
</dbReference>
<accession>A0A3A8ISQ7</accession>
<dbReference type="OrthoDB" id="5519314at2"/>
<evidence type="ECO:0000313" key="2">
    <source>
        <dbReference type="Proteomes" id="UP000268094"/>
    </source>
</evidence>
<keyword evidence="2" id="KW-1185">Reference proteome</keyword>